<dbReference type="PANTHER" id="PTHR33048:SF146">
    <property type="entry name" value="INTEGRAL MEMBRANE PROTEIN"/>
    <property type="match status" value="1"/>
</dbReference>
<evidence type="ECO:0000256" key="7">
    <source>
        <dbReference type="SAM" id="Phobius"/>
    </source>
</evidence>
<protein>
    <recommendedName>
        <fullName evidence="8">Rhodopsin domain-containing protein</fullName>
    </recommendedName>
</protein>
<evidence type="ECO:0000256" key="5">
    <source>
        <dbReference type="ARBA" id="ARBA00038359"/>
    </source>
</evidence>
<proteinExistence type="inferred from homology"/>
<evidence type="ECO:0000256" key="3">
    <source>
        <dbReference type="ARBA" id="ARBA00022989"/>
    </source>
</evidence>
<evidence type="ECO:0000256" key="1">
    <source>
        <dbReference type="ARBA" id="ARBA00004141"/>
    </source>
</evidence>
<feature type="transmembrane region" description="Helical" evidence="7">
    <location>
        <begin position="158"/>
        <end position="176"/>
    </location>
</feature>
<comment type="subcellular location">
    <subcellularLocation>
        <location evidence="1">Membrane</location>
        <topology evidence="1">Multi-pass membrane protein</topology>
    </subcellularLocation>
</comment>
<feature type="transmembrane region" description="Helical" evidence="7">
    <location>
        <begin position="53"/>
        <end position="73"/>
    </location>
</feature>
<feature type="domain" description="Rhodopsin" evidence="8">
    <location>
        <begin position="84"/>
        <end position="173"/>
    </location>
</feature>
<dbReference type="PANTHER" id="PTHR33048">
    <property type="entry name" value="PTH11-LIKE INTEGRAL MEMBRANE PROTEIN (AFU_ORTHOLOGUE AFUA_5G11245)"/>
    <property type="match status" value="1"/>
</dbReference>
<keyword evidence="3 7" id="KW-1133">Transmembrane helix</keyword>
<feature type="compositionally biased region" description="Polar residues" evidence="6">
    <location>
        <begin position="199"/>
        <end position="213"/>
    </location>
</feature>
<accession>G3YDG5</accession>
<dbReference type="Proteomes" id="UP000009038">
    <property type="component" value="Unassembled WGS sequence"/>
</dbReference>
<evidence type="ECO:0000259" key="8">
    <source>
        <dbReference type="Pfam" id="PF20684"/>
    </source>
</evidence>
<feature type="transmembrane region" description="Helical" evidence="7">
    <location>
        <begin position="20"/>
        <end position="41"/>
    </location>
</feature>
<dbReference type="HOGENOM" id="CLU_028200_2_1_1"/>
<dbReference type="Pfam" id="PF20684">
    <property type="entry name" value="Fung_rhodopsin"/>
    <property type="match status" value="1"/>
</dbReference>
<keyword evidence="4 7" id="KW-0472">Membrane</keyword>
<reference evidence="9 10" key="1">
    <citation type="journal article" date="2011" name="Genome Res.">
        <title>Comparative genomics of citric-acid-producing Aspergillus niger ATCC 1015 versus enzyme-producing CBS 513.88.</title>
        <authorList>
            <person name="Andersen M.R."/>
            <person name="Salazar M.P."/>
            <person name="Schaap P.J."/>
            <person name="van de Vondervoort P.J."/>
            <person name="Culley D."/>
            <person name="Thykaer J."/>
            <person name="Frisvad J.C."/>
            <person name="Nielsen K.F."/>
            <person name="Albang R."/>
            <person name="Albermann K."/>
            <person name="Berka R.M."/>
            <person name="Braus G.H."/>
            <person name="Braus-Stromeyer S.A."/>
            <person name="Corrochano L.M."/>
            <person name="Dai Z."/>
            <person name="van Dijck P.W."/>
            <person name="Hofmann G."/>
            <person name="Lasure L.L."/>
            <person name="Magnuson J.K."/>
            <person name="Menke H."/>
            <person name="Meijer M."/>
            <person name="Meijer S.L."/>
            <person name="Nielsen J.B."/>
            <person name="Nielsen M.L."/>
            <person name="van Ooyen A.J."/>
            <person name="Pel H.J."/>
            <person name="Poulsen L."/>
            <person name="Samson R.A."/>
            <person name="Stam H."/>
            <person name="Tsang A."/>
            <person name="van den Brink J.M."/>
            <person name="Atkins A."/>
            <person name="Aerts A."/>
            <person name="Shapiro H."/>
            <person name="Pangilinan J."/>
            <person name="Salamov A."/>
            <person name="Lou Y."/>
            <person name="Lindquist E."/>
            <person name="Lucas S."/>
            <person name="Grimwood J."/>
            <person name="Grigoriev I.V."/>
            <person name="Kubicek C.P."/>
            <person name="Martinez D."/>
            <person name="van Peij N.N."/>
            <person name="Roubos J.A."/>
            <person name="Nielsen J."/>
            <person name="Baker S.E."/>
        </authorList>
    </citation>
    <scope>NUCLEOTIDE SEQUENCE [LARGE SCALE GENOMIC DNA]</scope>
    <source>
        <strain evidence="10">ATCC 1015 / CBS 113.46 / FGSC A1144 / LSHB Ac4 / NCTC 3858a / NRRL 328 / USDA 3528.7</strain>
    </source>
</reference>
<dbReference type="OrthoDB" id="10017208at2759"/>
<evidence type="ECO:0000256" key="4">
    <source>
        <dbReference type="ARBA" id="ARBA00023136"/>
    </source>
</evidence>
<gene>
    <name evidence="9" type="ORF">ASPNIDRAFT_125004</name>
</gene>
<dbReference type="InterPro" id="IPR052337">
    <property type="entry name" value="SAT4-like"/>
</dbReference>
<feature type="region of interest" description="Disordered" evidence="6">
    <location>
        <begin position="199"/>
        <end position="224"/>
    </location>
</feature>
<evidence type="ECO:0000256" key="2">
    <source>
        <dbReference type="ARBA" id="ARBA00022692"/>
    </source>
</evidence>
<organism evidence="9 10">
    <name type="scientific">Aspergillus niger (strain ATCC 1015 / CBS 113.46 / FGSC A1144 / LSHB Ac4 / NCTC 3858a / NRRL 328 / USDA 3528.7)</name>
    <dbReference type="NCBI Taxonomy" id="380704"/>
    <lineage>
        <taxon>Eukaryota</taxon>
        <taxon>Fungi</taxon>
        <taxon>Dikarya</taxon>
        <taxon>Ascomycota</taxon>
        <taxon>Pezizomycotina</taxon>
        <taxon>Eurotiomycetes</taxon>
        <taxon>Eurotiomycetidae</taxon>
        <taxon>Eurotiales</taxon>
        <taxon>Aspergillaceae</taxon>
        <taxon>Aspergillus</taxon>
        <taxon>Aspergillus subgen. Circumdati</taxon>
    </lineage>
</organism>
<dbReference type="GO" id="GO:0016020">
    <property type="term" value="C:membrane"/>
    <property type="evidence" value="ECO:0007669"/>
    <property type="project" value="UniProtKB-SubCell"/>
</dbReference>
<feature type="transmembrane region" description="Helical" evidence="7">
    <location>
        <begin position="127"/>
        <end position="146"/>
    </location>
</feature>
<comment type="caution">
    <text evidence="9">The sequence shown here is derived from an EMBL/GenBank/DDBJ whole genome shotgun (WGS) entry which is preliminary data.</text>
</comment>
<sequence>MGWVHHASPEVEAESQYRLILGVCLGLTLLMIITVCLRLAIRFNARRLEASDFVMLVTMIFSIIYSALCVARRPSGLHKGMRWSCLPAGPTFYGLAIFTIICDITIIILPIPLLLQLNIKTAQKAGVVCLFLLGLFTTICSILRLTQIHRVAYGDGNSTMLVLWGTIEFNVGVGAVRDFRSYSGRKGYDSRSYALQTWSKDPRSQLRSTTSAAPQPKRTPSEELILESGGVDEGGIHMTVELRVSLEKRPTTEVRE</sequence>
<evidence type="ECO:0000313" key="9">
    <source>
        <dbReference type="EMBL" id="EHA18832.1"/>
    </source>
</evidence>
<name>G3YDG5_ASPNA</name>
<evidence type="ECO:0000256" key="6">
    <source>
        <dbReference type="SAM" id="MobiDB-lite"/>
    </source>
</evidence>
<evidence type="ECO:0000313" key="10">
    <source>
        <dbReference type="Proteomes" id="UP000009038"/>
    </source>
</evidence>
<keyword evidence="2 7" id="KW-0812">Transmembrane</keyword>
<feature type="transmembrane region" description="Helical" evidence="7">
    <location>
        <begin position="93"/>
        <end position="115"/>
    </location>
</feature>
<dbReference type="EMBL" id="ACJE01000020">
    <property type="protein sequence ID" value="EHA18832.1"/>
    <property type="molecule type" value="Genomic_DNA"/>
</dbReference>
<dbReference type="InterPro" id="IPR049326">
    <property type="entry name" value="Rhodopsin_dom_fungi"/>
</dbReference>
<dbReference type="AlphaFoldDB" id="G3YDG5"/>
<comment type="similarity">
    <text evidence="5">Belongs to the SAT4 family.</text>
</comment>